<dbReference type="Pfam" id="PF17930">
    <property type="entry name" value="LpxI_N"/>
    <property type="match status" value="1"/>
</dbReference>
<evidence type="ECO:0000313" key="3">
    <source>
        <dbReference type="EMBL" id="MBI5251670.1"/>
    </source>
</evidence>
<dbReference type="InterPro" id="IPR043167">
    <property type="entry name" value="LpxI_C_sf"/>
</dbReference>
<dbReference type="EMBL" id="JACRDE010000505">
    <property type="protein sequence ID" value="MBI5251670.1"/>
    <property type="molecule type" value="Genomic_DNA"/>
</dbReference>
<name>A0A9D6Z571_9BACT</name>
<evidence type="ECO:0000313" key="4">
    <source>
        <dbReference type="Proteomes" id="UP000807825"/>
    </source>
</evidence>
<protein>
    <submittedName>
        <fullName evidence="3">UDP-2,3-diacylglucosamine diphosphatase LpxI</fullName>
        <ecNumber evidence="3">3.6.1.54</ecNumber>
    </submittedName>
</protein>
<dbReference type="Gene3D" id="3.40.140.80">
    <property type="match status" value="1"/>
</dbReference>
<evidence type="ECO:0000259" key="1">
    <source>
        <dbReference type="Pfam" id="PF06230"/>
    </source>
</evidence>
<dbReference type="Gene3D" id="3.40.50.20">
    <property type="match status" value="1"/>
</dbReference>
<reference evidence="3" key="1">
    <citation type="submission" date="2020-07" db="EMBL/GenBank/DDBJ databases">
        <title>Huge and variable diversity of episymbiotic CPR bacteria and DPANN archaea in groundwater ecosystems.</title>
        <authorList>
            <person name="He C.Y."/>
            <person name="Keren R."/>
            <person name="Whittaker M."/>
            <person name="Farag I.F."/>
            <person name="Doudna J."/>
            <person name="Cate J.H.D."/>
            <person name="Banfield J.F."/>
        </authorList>
    </citation>
    <scope>NUCLEOTIDE SEQUENCE</scope>
    <source>
        <strain evidence="3">NC_groundwater_1664_Pr3_B-0.1um_52_9</strain>
    </source>
</reference>
<proteinExistence type="predicted"/>
<dbReference type="AlphaFoldDB" id="A0A9D6Z571"/>
<comment type="caution">
    <text evidence="3">The sequence shown here is derived from an EMBL/GenBank/DDBJ whole genome shotgun (WGS) entry which is preliminary data.</text>
</comment>
<feature type="domain" description="LpxI C-terminal" evidence="1">
    <location>
        <begin position="138"/>
        <end position="266"/>
    </location>
</feature>
<sequence length="276" mass="29862">MHNIGLIAGTGDLPLHVADEAATRGFHVVAIAFRGFTNPALERIAKETFWLKLGQLEKAISIFKTHGVERIVMAGKIEKSNLLRPWNLRLDRRALRLIRSMADWRDDTVLAAIADEFRKDGIVIEEITPWAGRLMAPLGVLTKRSPNETQWKDIAFGRTMAQGIGALDIGQTVVVKSAAVIVAEAIEGTDKAILRAGDLGIPNGVVVKMAKPQQDMRFDVPGIGPSTVDSMITARAIVLAVEAGKTMITDFSETVRRADKAKMVIVGIPVDGPVAG</sequence>
<dbReference type="Pfam" id="PF06230">
    <property type="entry name" value="LpxI_C"/>
    <property type="match status" value="1"/>
</dbReference>
<dbReference type="GO" id="GO:0016787">
    <property type="term" value="F:hydrolase activity"/>
    <property type="evidence" value="ECO:0007669"/>
    <property type="project" value="UniProtKB-KW"/>
</dbReference>
<dbReference type="InterPro" id="IPR041255">
    <property type="entry name" value="LpxI_N"/>
</dbReference>
<dbReference type="PANTHER" id="PTHR39962">
    <property type="entry name" value="BLL4848 PROTEIN"/>
    <property type="match status" value="1"/>
</dbReference>
<dbReference type="InterPro" id="IPR053174">
    <property type="entry name" value="LpxI"/>
</dbReference>
<evidence type="ECO:0000259" key="2">
    <source>
        <dbReference type="Pfam" id="PF17930"/>
    </source>
</evidence>
<accession>A0A9D6Z571</accession>
<organism evidence="3 4">
    <name type="scientific">Desulfomonile tiedjei</name>
    <dbReference type="NCBI Taxonomy" id="2358"/>
    <lineage>
        <taxon>Bacteria</taxon>
        <taxon>Pseudomonadati</taxon>
        <taxon>Thermodesulfobacteriota</taxon>
        <taxon>Desulfomonilia</taxon>
        <taxon>Desulfomonilales</taxon>
        <taxon>Desulfomonilaceae</taxon>
        <taxon>Desulfomonile</taxon>
    </lineage>
</organism>
<dbReference type="InterPro" id="IPR010415">
    <property type="entry name" value="LpxI_C"/>
</dbReference>
<gene>
    <name evidence="3" type="primary">lpxI</name>
    <name evidence="3" type="ORF">HY912_19430</name>
</gene>
<dbReference type="Proteomes" id="UP000807825">
    <property type="component" value="Unassembled WGS sequence"/>
</dbReference>
<keyword evidence="3" id="KW-0378">Hydrolase</keyword>
<dbReference type="PANTHER" id="PTHR39962:SF1">
    <property type="entry name" value="LPXI FAMILY PROTEIN"/>
    <property type="match status" value="1"/>
</dbReference>
<feature type="domain" description="LpxI N-terminal" evidence="2">
    <location>
        <begin position="3"/>
        <end position="131"/>
    </location>
</feature>
<dbReference type="EC" id="3.6.1.54" evidence="3"/>